<dbReference type="Proteomes" id="UP000192758">
    <property type="component" value="Unassembled WGS sequence"/>
</dbReference>
<dbReference type="AlphaFoldDB" id="A0A1W0E2X6"/>
<keyword evidence="2" id="KW-1185">Reference proteome</keyword>
<comment type="caution">
    <text evidence="1">The sequence shown here is derived from an EMBL/GenBank/DDBJ whole genome shotgun (WGS) entry which is preliminary data.</text>
</comment>
<organism evidence="1 2">
    <name type="scientific">Ecytonucleospora hepatopenaei</name>
    <dbReference type="NCBI Taxonomy" id="646526"/>
    <lineage>
        <taxon>Eukaryota</taxon>
        <taxon>Fungi</taxon>
        <taxon>Fungi incertae sedis</taxon>
        <taxon>Microsporidia</taxon>
        <taxon>Enterocytozoonidae</taxon>
        <taxon>Ecytonucleospora</taxon>
    </lineage>
</organism>
<evidence type="ECO:0000313" key="1">
    <source>
        <dbReference type="EMBL" id="OQS53587.1"/>
    </source>
</evidence>
<dbReference type="EMBL" id="MNPJ01000028">
    <property type="protein sequence ID" value="OQS53587.1"/>
    <property type="molecule type" value="Genomic_DNA"/>
</dbReference>
<protein>
    <submittedName>
        <fullName evidence="1">Uncharacterized protein</fullName>
    </submittedName>
</protein>
<accession>A0A1W0E2X6</accession>
<dbReference type="VEuPathDB" id="MicrosporidiaDB:EHP00_1369"/>
<proteinExistence type="predicted"/>
<sequence>MNYELDTRLNFYFNISNEDNKELKLVDKELFLLMLPFLSQKGKNRGKKGILTTYFYCKERKSYNCNILCKTMSEQQDSVIYESYFINGIHNHAPNKIFLEKNILKINHKKCNDLIKNELKNNNQNNVAILAKICQLKTNFSNHALRCKITRLKSLCFKHDSDVCEDDMVENLNLKDKYNYTHKKPQN</sequence>
<name>A0A1W0E2X6_9MICR</name>
<evidence type="ECO:0000313" key="2">
    <source>
        <dbReference type="Proteomes" id="UP000192758"/>
    </source>
</evidence>
<gene>
    <name evidence="1" type="ORF">EHP00_1369</name>
</gene>
<reference evidence="1 2" key="1">
    <citation type="journal article" date="2017" name="Environ. Microbiol.">
        <title>Decay of the glycolytic pathway and adaptation to intranuclear parasitism within Enterocytozoonidae microsporidia.</title>
        <authorList>
            <person name="Wiredu Boakye D."/>
            <person name="Jaroenlak P."/>
            <person name="Prachumwat A."/>
            <person name="Williams T.A."/>
            <person name="Bateman K.S."/>
            <person name="Itsathitphaisarn O."/>
            <person name="Sritunyalucksana K."/>
            <person name="Paszkiewicz K.H."/>
            <person name="Moore K.A."/>
            <person name="Stentiford G.D."/>
            <person name="Williams B.A."/>
        </authorList>
    </citation>
    <scope>NUCLEOTIDE SEQUENCE [LARGE SCALE GENOMIC DNA]</scope>
    <source>
        <strain evidence="1 2">TH1</strain>
    </source>
</reference>